<dbReference type="Pfam" id="PF06283">
    <property type="entry name" value="ThuA"/>
    <property type="match status" value="1"/>
</dbReference>
<accession>A0ABS1KK75</accession>
<gene>
    <name evidence="3" type="ORF">JI741_01390</name>
</gene>
<dbReference type="PANTHER" id="PTHR40469">
    <property type="entry name" value="SECRETED GLYCOSYL HYDROLASE"/>
    <property type="match status" value="1"/>
</dbReference>
<proteinExistence type="predicted"/>
<dbReference type="PANTHER" id="PTHR40469:SF2">
    <property type="entry name" value="GALACTOSE-BINDING DOMAIN-LIKE SUPERFAMILY PROTEIN"/>
    <property type="match status" value="1"/>
</dbReference>
<dbReference type="Gene3D" id="3.40.50.880">
    <property type="match status" value="1"/>
</dbReference>
<sequence>MRQLRLTCFVMLLCVGAGQTAMAQPKFKAVVLAERGEIHESFVAAALTWIDAYSKEKNFDYVVINDADTISETFLANHKLFIQLNYPPYRWSDASKEAFEDYIENGKGAWIGFHHASLLGEFDGYPMWNWFSEFLGGIRWKSYVAKRVAGEVHIEKKHHPVFRKLPSHFNLPGEEWYTFDKNPRPNVEVLATVDENSYTPTTDVKMGDHPVIWSNPKKKAKNIYFLFGHHGGLFEIKEFKRLFANTIDWAVNKK</sequence>
<comment type="caution">
    <text evidence="3">The sequence shown here is derived from an EMBL/GenBank/DDBJ whole genome shotgun (WGS) entry which is preliminary data.</text>
</comment>
<evidence type="ECO:0000259" key="2">
    <source>
        <dbReference type="Pfam" id="PF06283"/>
    </source>
</evidence>
<evidence type="ECO:0000313" key="4">
    <source>
        <dbReference type="Proteomes" id="UP000613030"/>
    </source>
</evidence>
<dbReference type="Proteomes" id="UP000613030">
    <property type="component" value="Unassembled WGS sequence"/>
</dbReference>
<keyword evidence="4" id="KW-1185">Reference proteome</keyword>
<feature type="domain" description="ThuA-like" evidence="2">
    <location>
        <begin position="29"/>
        <end position="250"/>
    </location>
</feature>
<reference evidence="3 4" key="1">
    <citation type="submission" date="2021-01" db="EMBL/GenBank/DDBJ databases">
        <title>Chryseolinea sp. Jin1 Genome sequencing and assembly.</title>
        <authorList>
            <person name="Kim I."/>
        </authorList>
    </citation>
    <scope>NUCLEOTIDE SEQUENCE [LARGE SCALE GENOMIC DNA]</scope>
    <source>
        <strain evidence="3 4">Jin1</strain>
    </source>
</reference>
<name>A0ABS1KK75_9BACT</name>
<evidence type="ECO:0000313" key="3">
    <source>
        <dbReference type="EMBL" id="MBL0739846.1"/>
    </source>
</evidence>
<dbReference type="InterPro" id="IPR029062">
    <property type="entry name" value="Class_I_gatase-like"/>
</dbReference>
<keyword evidence="1" id="KW-0732">Signal</keyword>
<dbReference type="InterPro" id="IPR029010">
    <property type="entry name" value="ThuA-like"/>
</dbReference>
<feature type="signal peptide" evidence="1">
    <location>
        <begin position="1"/>
        <end position="23"/>
    </location>
</feature>
<dbReference type="RefSeq" id="WP_202006812.1">
    <property type="nucleotide sequence ID" value="NZ_JAERRB010000001.1"/>
</dbReference>
<protein>
    <submittedName>
        <fullName evidence="3">ThuA domain-containing protein</fullName>
    </submittedName>
</protein>
<evidence type="ECO:0000256" key="1">
    <source>
        <dbReference type="SAM" id="SignalP"/>
    </source>
</evidence>
<organism evidence="3 4">
    <name type="scientific">Chryseolinea lacunae</name>
    <dbReference type="NCBI Taxonomy" id="2801331"/>
    <lineage>
        <taxon>Bacteria</taxon>
        <taxon>Pseudomonadati</taxon>
        <taxon>Bacteroidota</taxon>
        <taxon>Cytophagia</taxon>
        <taxon>Cytophagales</taxon>
        <taxon>Fulvivirgaceae</taxon>
        <taxon>Chryseolinea</taxon>
    </lineage>
</organism>
<dbReference type="SUPFAM" id="SSF52317">
    <property type="entry name" value="Class I glutamine amidotransferase-like"/>
    <property type="match status" value="1"/>
</dbReference>
<feature type="chain" id="PRO_5046777141" evidence="1">
    <location>
        <begin position="24"/>
        <end position="254"/>
    </location>
</feature>
<dbReference type="EMBL" id="JAERRB010000001">
    <property type="protein sequence ID" value="MBL0739846.1"/>
    <property type="molecule type" value="Genomic_DNA"/>
</dbReference>